<feature type="compositionally biased region" description="Low complexity" evidence="1">
    <location>
        <begin position="248"/>
        <end position="257"/>
    </location>
</feature>
<feature type="compositionally biased region" description="Low complexity" evidence="1">
    <location>
        <begin position="422"/>
        <end position="434"/>
    </location>
</feature>
<protein>
    <submittedName>
        <fullName evidence="3">Bromo domain-containing protein</fullName>
    </submittedName>
</protein>
<name>A0A7E4VGG8_PANRE</name>
<feature type="compositionally biased region" description="Low complexity" evidence="1">
    <location>
        <begin position="65"/>
        <end position="77"/>
    </location>
</feature>
<dbReference type="Proteomes" id="UP000492821">
    <property type="component" value="Unassembled WGS sequence"/>
</dbReference>
<reference evidence="3" key="2">
    <citation type="submission" date="2020-10" db="UniProtKB">
        <authorList>
            <consortium name="WormBaseParasite"/>
        </authorList>
    </citation>
    <scope>IDENTIFICATION</scope>
</reference>
<keyword evidence="2" id="KW-1185">Reference proteome</keyword>
<sequence length="477" mass="51945">MASPPRAPTFKTTPKSVVLFKETDTIPSDATKDLQEAYKAALQLIRGEIQLKHMTTPTTNRGSKRSQSSSPSTSNNSMDEPVPAKKARRNTESHGESEFSRFTVVLVDKTDAKKWPALLTDVSDRNLAVRHFPLAENPKSTSYPYSRAHNVTYDDIGDLIGLHDRKAPEYVRALVAAEEFIEHPSNYIQLPPGFVMTQKVPEGRIARKAKPLPATSSPVSRPKAKAVFKTTRATAAAAAAAAAAATASSQPVASSSTDSMTRVGSVKTTSTSPTKPVTASNDLPKDSANHSNGLNIGGLSLVNSLLKVMVSLDAQEYMKKIWAGKIICKRNASYKRVTNVADAHISLNIGDLLEFNELEVFIAEMQDWIKLSPKLPKMTSFDELHYISNVVLPELLVYALQQVRKISKTEAEQVLADAVNNKPTTTPKPAATPVKSPPKPEPADVDVTNYDDLPEEGNSSFDCLLRAVSIEREAKKV</sequence>
<evidence type="ECO:0000313" key="3">
    <source>
        <dbReference type="WBParaSite" id="Pan_g20648.t1"/>
    </source>
</evidence>
<feature type="compositionally biased region" description="Low complexity" evidence="1">
    <location>
        <begin position="265"/>
        <end position="278"/>
    </location>
</feature>
<reference evidence="2" key="1">
    <citation type="journal article" date="2013" name="Genetics">
        <title>The draft genome and transcriptome of Panagrellus redivivus are shaped by the harsh demands of a free-living lifestyle.</title>
        <authorList>
            <person name="Srinivasan J."/>
            <person name="Dillman A.R."/>
            <person name="Macchietto M.G."/>
            <person name="Heikkinen L."/>
            <person name="Lakso M."/>
            <person name="Fracchia K.M."/>
            <person name="Antoshechkin I."/>
            <person name="Mortazavi A."/>
            <person name="Wong G."/>
            <person name="Sternberg P.W."/>
        </authorList>
    </citation>
    <scope>NUCLEOTIDE SEQUENCE [LARGE SCALE GENOMIC DNA]</scope>
    <source>
        <strain evidence="2">MT8872</strain>
    </source>
</reference>
<evidence type="ECO:0000256" key="1">
    <source>
        <dbReference type="SAM" id="MobiDB-lite"/>
    </source>
</evidence>
<dbReference type="AlphaFoldDB" id="A0A7E4VGG8"/>
<accession>A0A7E4VGG8</accession>
<dbReference type="WBParaSite" id="Pan_g20648.t1">
    <property type="protein sequence ID" value="Pan_g20648.t1"/>
    <property type="gene ID" value="Pan_g20648"/>
</dbReference>
<feature type="region of interest" description="Disordered" evidence="1">
    <location>
        <begin position="248"/>
        <end position="289"/>
    </location>
</feature>
<organism evidence="2 3">
    <name type="scientific">Panagrellus redivivus</name>
    <name type="common">Microworm</name>
    <dbReference type="NCBI Taxonomy" id="6233"/>
    <lineage>
        <taxon>Eukaryota</taxon>
        <taxon>Metazoa</taxon>
        <taxon>Ecdysozoa</taxon>
        <taxon>Nematoda</taxon>
        <taxon>Chromadorea</taxon>
        <taxon>Rhabditida</taxon>
        <taxon>Tylenchina</taxon>
        <taxon>Panagrolaimomorpha</taxon>
        <taxon>Panagrolaimoidea</taxon>
        <taxon>Panagrolaimidae</taxon>
        <taxon>Panagrellus</taxon>
    </lineage>
</organism>
<feature type="region of interest" description="Disordered" evidence="1">
    <location>
        <begin position="417"/>
        <end position="454"/>
    </location>
</feature>
<evidence type="ECO:0000313" key="2">
    <source>
        <dbReference type="Proteomes" id="UP000492821"/>
    </source>
</evidence>
<feature type="region of interest" description="Disordered" evidence="1">
    <location>
        <begin position="53"/>
        <end position="95"/>
    </location>
</feature>
<proteinExistence type="predicted"/>